<sequence>MGHLELPRATRFGDLVLDVRTWGPDDGVPVVLLHGFPQSAASWAPVAGLLEGAGLRLVAPDQRGYSARARPDDVAAYAVEELAGDVLALVDALVEGSGHERVHLVGHDWGASVAWWVAAHHPERLHTLTALSVPHLAAFGRALVSDPEQRERSAYLKVFRRPGAAEEQLLADGEAGLRAVYAGRVPPEAVERDVALMRDGALGPALGWYRAMTDMSDLPPVRVPTTFVWGEDDQATAPAAAHGCGEHVDADYRFVALEGVSHWSLDEVPEVVAAEVRRRVGTPGG</sequence>
<evidence type="ECO:0000259" key="2">
    <source>
        <dbReference type="Pfam" id="PF00561"/>
    </source>
</evidence>
<feature type="domain" description="AB hydrolase-1" evidence="2">
    <location>
        <begin position="29"/>
        <end position="267"/>
    </location>
</feature>
<evidence type="ECO:0000313" key="3">
    <source>
        <dbReference type="EMBL" id="MBM7506348.1"/>
    </source>
</evidence>
<accession>A0ABS2M588</accession>
<comment type="caution">
    <text evidence="3">The sequence shown here is derived from an EMBL/GenBank/DDBJ whole genome shotgun (WGS) entry which is preliminary data.</text>
</comment>
<proteinExistence type="predicted"/>
<gene>
    <name evidence="3" type="ORF">JOE61_000162</name>
</gene>
<evidence type="ECO:0000256" key="1">
    <source>
        <dbReference type="ARBA" id="ARBA00022801"/>
    </source>
</evidence>
<name>A0ABS2M588_9ACTN</name>
<dbReference type="InterPro" id="IPR000639">
    <property type="entry name" value="Epox_hydrolase-like"/>
</dbReference>
<dbReference type="PRINTS" id="PR00111">
    <property type="entry name" value="ABHYDROLASE"/>
</dbReference>
<dbReference type="Proteomes" id="UP000732378">
    <property type="component" value="Unassembled WGS sequence"/>
</dbReference>
<dbReference type="RefSeq" id="WP_193668736.1">
    <property type="nucleotide sequence ID" value="NZ_JACDTV010000006.1"/>
</dbReference>
<dbReference type="PANTHER" id="PTHR43329">
    <property type="entry name" value="EPOXIDE HYDROLASE"/>
    <property type="match status" value="1"/>
</dbReference>
<keyword evidence="4" id="KW-1185">Reference proteome</keyword>
<dbReference type="InterPro" id="IPR000073">
    <property type="entry name" value="AB_hydrolase_1"/>
</dbReference>
<organism evidence="3 4">
    <name type="scientific">Nocardioides salarius</name>
    <dbReference type="NCBI Taxonomy" id="374513"/>
    <lineage>
        <taxon>Bacteria</taxon>
        <taxon>Bacillati</taxon>
        <taxon>Actinomycetota</taxon>
        <taxon>Actinomycetes</taxon>
        <taxon>Propionibacteriales</taxon>
        <taxon>Nocardioidaceae</taxon>
        <taxon>Nocardioides</taxon>
    </lineage>
</organism>
<reference evidence="3 4" key="1">
    <citation type="submission" date="2021-01" db="EMBL/GenBank/DDBJ databases">
        <title>Sequencing the genomes of 1000 actinobacteria strains.</title>
        <authorList>
            <person name="Klenk H.-P."/>
        </authorList>
    </citation>
    <scope>NUCLEOTIDE SEQUENCE [LARGE SCALE GENOMIC DNA]</scope>
    <source>
        <strain evidence="3 4">DSM 18239</strain>
    </source>
</reference>
<dbReference type="Pfam" id="PF00561">
    <property type="entry name" value="Abhydrolase_1"/>
    <property type="match status" value="1"/>
</dbReference>
<keyword evidence="1" id="KW-0378">Hydrolase</keyword>
<dbReference type="EMBL" id="JAFBBZ010000001">
    <property type="protein sequence ID" value="MBM7506348.1"/>
    <property type="molecule type" value="Genomic_DNA"/>
</dbReference>
<dbReference type="InterPro" id="IPR029058">
    <property type="entry name" value="AB_hydrolase_fold"/>
</dbReference>
<dbReference type="PRINTS" id="PR00412">
    <property type="entry name" value="EPOXHYDRLASE"/>
</dbReference>
<dbReference type="SUPFAM" id="SSF53474">
    <property type="entry name" value="alpha/beta-Hydrolases"/>
    <property type="match status" value="1"/>
</dbReference>
<evidence type="ECO:0000313" key="4">
    <source>
        <dbReference type="Proteomes" id="UP000732378"/>
    </source>
</evidence>
<protein>
    <submittedName>
        <fullName evidence="3">Pimeloyl-ACP methyl ester carboxylesterase</fullName>
    </submittedName>
</protein>
<dbReference type="Gene3D" id="3.40.50.1820">
    <property type="entry name" value="alpha/beta hydrolase"/>
    <property type="match status" value="1"/>
</dbReference>